<dbReference type="PANTHER" id="PTHR33445:SF1">
    <property type="entry name" value="ATP SYNTHASE SUBUNIT B"/>
    <property type="match status" value="1"/>
</dbReference>
<dbReference type="Pfam" id="PF00430">
    <property type="entry name" value="ATP-synt_B"/>
    <property type="match status" value="1"/>
</dbReference>
<evidence type="ECO:0000313" key="19">
    <source>
        <dbReference type="EMBL" id="ODS23158.1"/>
    </source>
</evidence>
<dbReference type="GO" id="GO:0005886">
    <property type="term" value="C:plasma membrane"/>
    <property type="evidence" value="ECO:0007669"/>
    <property type="project" value="UniProtKB-SubCell"/>
</dbReference>
<dbReference type="CDD" id="cd06503">
    <property type="entry name" value="ATP-synt_Fo_b"/>
    <property type="match status" value="1"/>
</dbReference>
<name>A0A1D2QNJ9_9GAMM</name>
<organism evidence="19 20">
    <name type="scientific">Candidatus Endobugula sertula</name>
    <name type="common">Bugula neritina bacterial symbiont</name>
    <dbReference type="NCBI Taxonomy" id="62101"/>
    <lineage>
        <taxon>Bacteria</taxon>
        <taxon>Pseudomonadati</taxon>
        <taxon>Pseudomonadota</taxon>
        <taxon>Gammaproteobacteria</taxon>
        <taxon>Cellvibrionales</taxon>
        <taxon>Cellvibrionaceae</taxon>
        <taxon>Candidatus Endobugula</taxon>
    </lineage>
</organism>
<keyword evidence="5 16" id="KW-0138">CF(0)</keyword>
<dbReference type="HAMAP" id="MF_01398">
    <property type="entry name" value="ATP_synth_b_bprime"/>
    <property type="match status" value="1"/>
</dbReference>
<keyword evidence="9 16" id="KW-0406">Ion transport</keyword>
<dbReference type="InterPro" id="IPR005864">
    <property type="entry name" value="ATP_synth_F0_bsu_bac"/>
</dbReference>
<comment type="caution">
    <text evidence="19">The sequence shown here is derived from an EMBL/GenBank/DDBJ whole genome shotgun (WGS) entry which is preliminary data.</text>
</comment>
<dbReference type="FunFam" id="1.20.5.620:FF:000001">
    <property type="entry name" value="ATP synthase subunit b"/>
    <property type="match status" value="1"/>
</dbReference>
<dbReference type="InterPro" id="IPR028987">
    <property type="entry name" value="ATP_synth_B-like_membr_sf"/>
</dbReference>
<comment type="subcellular location">
    <subcellularLocation>
        <location evidence="16">Cell membrane</location>
        <topology evidence="16">Single-pass membrane protein</topology>
    </subcellularLocation>
    <subcellularLocation>
        <location evidence="15">Endomembrane system</location>
        <topology evidence="15">Single-pass membrane protein</topology>
    </subcellularLocation>
</comment>
<dbReference type="InterPro" id="IPR050059">
    <property type="entry name" value="ATP_synthase_B_chain"/>
</dbReference>
<comment type="subunit">
    <text evidence="14">F-type ATPases have 2 components, F(1) - the catalytic core - and F(0) - the membrane proton channel. F(1) has five subunits: alpha(3), beta(3), gamma(1), delta(1), epsilon(1). F(0) has four main subunits: a(1), b(2) and c(10-14). The alpha and beta chains form an alternating ring which encloses part of the gamma chain. F(1) is attached to F(0) by a central stalk formed by the gamma and epsilon chains, while a peripheral stalk is formed by the delta and b chains.</text>
</comment>
<feature type="transmembrane region" description="Helical" evidence="16">
    <location>
        <begin position="12"/>
        <end position="32"/>
    </location>
</feature>
<dbReference type="InterPro" id="IPR002146">
    <property type="entry name" value="ATP_synth_b/b'su_bac/chlpt"/>
</dbReference>
<evidence type="ECO:0000256" key="11">
    <source>
        <dbReference type="ARBA" id="ARBA00023310"/>
    </source>
</evidence>
<dbReference type="EMBL" id="MDLC01000037">
    <property type="protein sequence ID" value="ODS23158.1"/>
    <property type="molecule type" value="Genomic_DNA"/>
</dbReference>
<keyword evidence="10 16" id="KW-0472">Membrane</keyword>
<feature type="coiled-coil region" evidence="18">
    <location>
        <begin position="51"/>
        <end position="126"/>
    </location>
</feature>
<evidence type="ECO:0000256" key="9">
    <source>
        <dbReference type="ARBA" id="ARBA00023065"/>
    </source>
</evidence>
<keyword evidence="6 16" id="KW-0812">Transmembrane</keyword>
<comment type="function">
    <text evidence="13">Component of the F(0) channel, it forms part of the peripheral stalk, linking F(1) to F(0). The b'-subunit is a diverged and duplicated form of b found in plants and photosynthetic bacteria.</text>
</comment>
<dbReference type="NCBIfam" id="NF004411">
    <property type="entry name" value="PRK05759.1-2"/>
    <property type="match status" value="1"/>
</dbReference>
<evidence type="ECO:0000256" key="5">
    <source>
        <dbReference type="ARBA" id="ARBA00022547"/>
    </source>
</evidence>
<dbReference type="STRING" id="62101.AB835_10280"/>
<gene>
    <name evidence="16" type="primary">atpF</name>
    <name evidence="19" type="ORF">AB835_10280</name>
</gene>
<dbReference type="PANTHER" id="PTHR33445">
    <property type="entry name" value="ATP SYNTHASE SUBUNIT B', CHLOROPLASTIC"/>
    <property type="match status" value="1"/>
</dbReference>
<evidence type="ECO:0000256" key="3">
    <source>
        <dbReference type="ARBA" id="ARBA00022475"/>
    </source>
</evidence>
<evidence type="ECO:0000256" key="6">
    <source>
        <dbReference type="ARBA" id="ARBA00022692"/>
    </source>
</evidence>
<proteinExistence type="inferred from homology"/>
<evidence type="ECO:0000256" key="4">
    <source>
        <dbReference type="ARBA" id="ARBA00022519"/>
    </source>
</evidence>
<keyword evidence="11 16" id="KW-0066">ATP synthesis</keyword>
<accession>A0A1D2QNJ9</accession>
<evidence type="ECO:0000256" key="17">
    <source>
        <dbReference type="RuleBase" id="RU003848"/>
    </source>
</evidence>
<evidence type="ECO:0000256" key="15">
    <source>
        <dbReference type="ARBA" id="ARBA00037847"/>
    </source>
</evidence>
<reference evidence="19 20" key="1">
    <citation type="journal article" date="2016" name="Appl. Environ. Microbiol.">
        <title>Lack of Overt Genome Reduction in the Bryostatin-Producing Bryozoan Symbiont "Candidatus Endobugula sertula".</title>
        <authorList>
            <person name="Miller I.J."/>
            <person name="Vanee N."/>
            <person name="Fong S.S."/>
            <person name="Lim-Fong G.E."/>
            <person name="Kwan J.C."/>
        </authorList>
    </citation>
    <scope>NUCLEOTIDE SEQUENCE [LARGE SCALE GENOMIC DNA]</scope>
    <source>
        <strain evidence="19">AB1-4</strain>
    </source>
</reference>
<evidence type="ECO:0000256" key="13">
    <source>
        <dbReference type="ARBA" id="ARBA00025614"/>
    </source>
</evidence>
<sequence>MNINLTLIGQTITFFVFVWFCAKFVWPALIGVMQEREKKIADGLQAAERADKDLELAHKKAGEQLREAKEQAAEIIEQANKRATQIVDEAKDQAKAEADRLITAAKAEIEQEANRAKEELRGSVATLAIAGAEKILEQEIDPKSHNDLVSKLASQL</sequence>
<evidence type="ECO:0000256" key="12">
    <source>
        <dbReference type="ARBA" id="ARBA00025198"/>
    </source>
</evidence>
<evidence type="ECO:0000256" key="14">
    <source>
        <dbReference type="ARBA" id="ARBA00026054"/>
    </source>
</evidence>
<evidence type="ECO:0000256" key="18">
    <source>
        <dbReference type="SAM" id="Coils"/>
    </source>
</evidence>
<dbReference type="GO" id="GO:0012505">
    <property type="term" value="C:endomembrane system"/>
    <property type="evidence" value="ECO:0007669"/>
    <property type="project" value="UniProtKB-SubCell"/>
</dbReference>
<dbReference type="Proteomes" id="UP000242502">
    <property type="component" value="Unassembled WGS sequence"/>
</dbReference>
<keyword evidence="7 16" id="KW-0375">Hydrogen ion transport</keyword>
<evidence type="ECO:0000256" key="10">
    <source>
        <dbReference type="ARBA" id="ARBA00023136"/>
    </source>
</evidence>
<evidence type="ECO:0000256" key="2">
    <source>
        <dbReference type="ARBA" id="ARBA00022448"/>
    </source>
</evidence>
<comment type="function">
    <text evidence="12 16">F(1)F(0) ATP synthase produces ATP from ADP in the presence of a proton or sodium gradient. F-type ATPases consist of two structural domains, F(1) containing the extramembraneous catalytic core and F(0) containing the membrane proton channel, linked together by a central stalk and a peripheral stalk. During catalysis, ATP synthesis in the catalytic domain of F(1) is coupled via a rotary mechanism of the central stalk subunits to proton translocation.</text>
</comment>
<dbReference type="NCBIfam" id="NF004413">
    <property type="entry name" value="PRK05759.1-4"/>
    <property type="match status" value="1"/>
</dbReference>
<evidence type="ECO:0000256" key="1">
    <source>
        <dbReference type="ARBA" id="ARBA00005513"/>
    </source>
</evidence>
<evidence type="ECO:0000313" key="20">
    <source>
        <dbReference type="Proteomes" id="UP000242502"/>
    </source>
</evidence>
<dbReference type="Gene3D" id="1.20.5.620">
    <property type="entry name" value="F1F0 ATP synthase subunit B, membrane domain"/>
    <property type="match status" value="1"/>
</dbReference>
<dbReference type="SUPFAM" id="SSF81573">
    <property type="entry name" value="F1F0 ATP synthase subunit B, membrane domain"/>
    <property type="match status" value="1"/>
</dbReference>
<keyword evidence="18" id="KW-0175">Coiled coil</keyword>
<keyword evidence="3 16" id="KW-1003">Cell membrane</keyword>
<dbReference type="AlphaFoldDB" id="A0A1D2QNJ9"/>
<keyword evidence="8 16" id="KW-1133">Transmembrane helix</keyword>
<dbReference type="GO" id="GO:0045259">
    <property type="term" value="C:proton-transporting ATP synthase complex"/>
    <property type="evidence" value="ECO:0007669"/>
    <property type="project" value="UniProtKB-KW"/>
</dbReference>
<comment type="similarity">
    <text evidence="1 16 17">Belongs to the ATPase B chain family.</text>
</comment>
<comment type="subunit">
    <text evidence="16">F-type ATPases have 2 components, F(1) - the catalytic core - and F(0) - the membrane proton channel. F(1) has five subunits: alpha(3), beta(3), gamma(1), delta(1), epsilon(1). F(0) has three main subunits: a(1), b(2) and c(10-14). The alpha and beta chains form an alternating ring which encloses part of the gamma chain. F(1) is attached to F(0) by a central stalk formed by the gamma and epsilon chains, while a peripheral stalk is formed by the delta and b chains.</text>
</comment>
<evidence type="ECO:0000256" key="16">
    <source>
        <dbReference type="HAMAP-Rule" id="MF_01398"/>
    </source>
</evidence>
<keyword evidence="2 16" id="KW-0813">Transport</keyword>
<dbReference type="GO" id="GO:0046961">
    <property type="term" value="F:proton-transporting ATPase activity, rotational mechanism"/>
    <property type="evidence" value="ECO:0007669"/>
    <property type="project" value="TreeGrafter"/>
</dbReference>
<dbReference type="NCBIfam" id="TIGR01144">
    <property type="entry name" value="ATP_synt_b"/>
    <property type="match status" value="1"/>
</dbReference>
<evidence type="ECO:0000256" key="7">
    <source>
        <dbReference type="ARBA" id="ARBA00022781"/>
    </source>
</evidence>
<dbReference type="GO" id="GO:0046933">
    <property type="term" value="F:proton-transporting ATP synthase activity, rotational mechanism"/>
    <property type="evidence" value="ECO:0007669"/>
    <property type="project" value="UniProtKB-UniRule"/>
</dbReference>
<protein>
    <recommendedName>
        <fullName evidence="16">ATP synthase subunit b</fullName>
    </recommendedName>
    <alternativeName>
        <fullName evidence="16">ATP synthase F(0) sector subunit b</fullName>
    </alternativeName>
    <alternativeName>
        <fullName evidence="16">ATPase subunit I</fullName>
    </alternativeName>
    <alternativeName>
        <fullName evidence="16">F-type ATPase subunit b</fullName>
        <shortName evidence="16">F-ATPase subunit b</shortName>
    </alternativeName>
</protein>
<evidence type="ECO:0000256" key="8">
    <source>
        <dbReference type="ARBA" id="ARBA00022989"/>
    </source>
</evidence>
<keyword evidence="4" id="KW-0997">Cell inner membrane</keyword>